<gene>
    <name evidence="2" type="ORF">A5N15_06240</name>
</gene>
<feature type="region of interest" description="Disordered" evidence="1">
    <location>
        <begin position="1"/>
        <end position="108"/>
    </location>
</feature>
<accession>A0A657IUU9</accession>
<organism evidence="2 3">
    <name type="scientific">Rothia kristinae</name>
    <dbReference type="NCBI Taxonomy" id="37923"/>
    <lineage>
        <taxon>Bacteria</taxon>
        <taxon>Bacillati</taxon>
        <taxon>Actinomycetota</taxon>
        <taxon>Actinomycetes</taxon>
        <taxon>Micrococcales</taxon>
        <taxon>Micrococcaceae</taxon>
        <taxon>Rothia</taxon>
    </lineage>
</organism>
<evidence type="ECO:0000313" key="2">
    <source>
        <dbReference type="EMBL" id="OAX60260.1"/>
    </source>
</evidence>
<protein>
    <submittedName>
        <fullName evidence="2">Uncharacterized protein</fullName>
    </submittedName>
</protein>
<evidence type="ECO:0000313" key="3">
    <source>
        <dbReference type="Proteomes" id="UP000092021"/>
    </source>
</evidence>
<feature type="compositionally biased region" description="Low complexity" evidence="1">
    <location>
        <begin position="67"/>
        <end position="77"/>
    </location>
</feature>
<name>A0A657IUU9_9MICC</name>
<evidence type="ECO:0000256" key="1">
    <source>
        <dbReference type="SAM" id="MobiDB-lite"/>
    </source>
</evidence>
<sequence>MCATASPARVGPRAKPTMETTMIRPMARPRSTSSSNSRKIRDMVMGAIRAAKAPDRARTAISCSGVRTSSTPSPARPNRARPVSRVRRRPILSPMVPPTMNRPPKVRE</sequence>
<dbReference type="AlphaFoldDB" id="A0A657IUU9"/>
<reference evidence="2 3" key="1">
    <citation type="submission" date="2016-04" db="EMBL/GenBank/DDBJ databases">
        <title>Identification of putative biosynthetic pathways for the production of bioactive secondary metabolites by the marine actinomycete Kocuria kristinae RUTW2-3.</title>
        <authorList>
            <person name="Waterworth S.C."/>
            <person name="Walmsley T.A."/>
            <person name="Matongo T."/>
            <person name="Davies-Coleman M.T."/>
            <person name="Dorrington R.A."/>
        </authorList>
    </citation>
    <scope>NUCLEOTIDE SEQUENCE [LARGE SCALE GENOMIC DNA]</scope>
    <source>
        <strain evidence="2 3">RUTW4-5</strain>
    </source>
</reference>
<dbReference type="Proteomes" id="UP000092021">
    <property type="component" value="Unassembled WGS sequence"/>
</dbReference>
<proteinExistence type="predicted"/>
<comment type="caution">
    <text evidence="2">The sequence shown here is derived from an EMBL/GenBank/DDBJ whole genome shotgun (WGS) entry which is preliminary data.</text>
</comment>
<feature type="compositionally biased region" description="Basic residues" evidence="1">
    <location>
        <begin position="78"/>
        <end position="90"/>
    </location>
</feature>
<dbReference type="EMBL" id="LWGZ01000544">
    <property type="protein sequence ID" value="OAX60260.1"/>
    <property type="molecule type" value="Genomic_DNA"/>
</dbReference>